<dbReference type="RefSeq" id="WP_317566401.1">
    <property type="nucleotide sequence ID" value="NZ_JAWLJX010000013.1"/>
</dbReference>
<keyword evidence="1" id="KW-1133">Transmembrane helix</keyword>
<dbReference type="Proteomes" id="UP001185755">
    <property type="component" value="Unassembled WGS sequence"/>
</dbReference>
<feature type="transmembrane region" description="Helical" evidence="1">
    <location>
        <begin position="34"/>
        <end position="53"/>
    </location>
</feature>
<proteinExistence type="predicted"/>
<sequence>MSIDPRIKMTAGIVMAAIAYFVAVTNFIDGDIRSGVILTLIGIFFSTVLVQTVSRYMTKDSS</sequence>
<evidence type="ECO:0000256" key="1">
    <source>
        <dbReference type="SAM" id="Phobius"/>
    </source>
</evidence>
<accession>A0ABU4BJF3</accession>
<evidence type="ECO:0000313" key="3">
    <source>
        <dbReference type="Proteomes" id="UP001185755"/>
    </source>
</evidence>
<protein>
    <submittedName>
        <fullName evidence="2">Uncharacterized protein</fullName>
    </submittedName>
</protein>
<keyword evidence="3" id="KW-1185">Reference proteome</keyword>
<name>A0ABU4BJF3_9NOCA</name>
<keyword evidence="1" id="KW-0812">Transmembrane</keyword>
<evidence type="ECO:0000313" key="2">
    <source>
        <dbReference type="EMBL" id="MDV6264352.1"/>
    </source>
</evidence>
<gene>
    <name evidence="2" type="ORF">R3P96_23690</name>
</gene>
<organism evidence="2 3">
    <name type="scientific">Rhodococcoides yunnanense</name>
    <dbReference type="NCBI Taxonomy" id="278209"/>
    <lineage>
        <taxon>Bacteria</taxon>
        <taxon>Bacillati</taxon>
        <taxon>Actinomycetota</taxon>
        <taxon>Actinomycetes</taxon>
        <taxon>Mycobacteriales</taxon>
        <taxon>Nocardiaceae</taxon>
        <taxon>Rhodococcoides</taxon>
    </lineage>
</organism>
<dbReference type="EMBL" id="JAWLJX010000013">
    <property type="protein sequence ID" value="MDV6264352.1"/>
    <property type="molecule type" value="Genomic_DNA"/>
</dbReference>
<reference evidence="2 3" key="1">
    <citation type="submission" date="2023-10" db="EMBL/GenBank/DDBJ databases">
        <title>Development of a sustainable strategy for remediation of hydrocarbon-contaminated territories based on the waste exchange concept.</title>
        <authorList>
            <person name="Krivoruchko A."/>
        </authorList>
    </citation>
    <scope>NUCLEOTIDE SEQUENCE [LARGE SCALE GENOMIC DNA]</scope>
    <source>
        <strain evidence="2 3">IEGM 1323</strain>
    </source>
</reference>
<comment type="caution">
    <text evidence="2">The sequence shown here is derived from an EMBL/GenBank/DDBJ whole genome shotgun (WGS) entry which is preliminary data.</text>
</comment>
<feature type="transmembrane region" description="Helical" evidence="1">
    <location>
        <begin position="7"/>
        <end position="28"/>
    </location>
</feature>
<keyword evidence="1" id="KW-0472">Membrane</keyword>